<dbReference type="Gene3D" id="3.40.1740.10">
    <property type="entry name" value="VC0467-like"/>
    <property type="match status" value="1"/>
</dbReference>
<dbReference type="AlphaFoldDB" id="A0A418LZH2"/>
<dbReference type="PANTHER" id="PTHR30327">
    <property type="entry name" value="UNCHARACTERIZED PROTEIN YQGE"/>
    <property type="match status" value="1"/>
</dbReference>
<evidence type="ECO:0000313" key="4">
    <source>
        <dbReference type="Proteomes" id="UP000283523"/>
    </source>
</evidence>
<dbReference type="Proteomes" id="UP000283523">
    <property type="component" value="Unassembled WGS sequence"/>
</dbReference>
<dbReference type="OrthoDB" id="9807486at2"/>
<dbReference type="PANTHER" id="PTHR30327:SF1">
    <property type="entry name" value="UPF0301 PROTEIN YQGE"/>
    <property type="match status" value="1"/>
</dbReference>
<sequence>MNTNTPPVTNGNLLVAEPFLGDSNFERSVVLVCEHSEAGTFGLVMNQQTNLHLSDVIEDVYADVPLFVGGPVQQNTLHFIHRRPDLIDNSIRIMDGLYWSGDFDEIKRAVNLGTLTDRDARFFVGYSGWSEGQLEDELEQKAWIVTRTDADFLFDTPSDQFWRGVLKRMGGEYKAIANYPVDPRLN</sequence>
<evidence type="ECO:0000256" key="1">
    <source>
        <dbReference type="ARBA" id="ARBA00009600"/>
    </source>
</evidence>
<evidence type="ECO:0000256" key="2">
    <source>
        <dbReference type="HAMAP-Rule" id="MF_00758"/>
    </source>
</evidence>
<dbReference type="InterPro" id="IPR003774">
    <property type="entry name" value="AlgH-like"/>
</dbReference>
<dbReference type="Pfam" id="PF02622">
    <property type="entry name" value="DUF179"/>
    <property type="match status" value="1"/>
</dbReference>
<protein>
    <recommendedName>
        <fullName evidence="2">UPF0301 protein DYU11_27795</fullName>
    </recommendedName>
</protein>
<organism evidence="3 4">
    <name type="scientific">Fibrisoma montanum</name>
    <dbReference type="NCBI Taxonomy" id="2305895"/>
    <lineage>
        <taxon>Bacteria</taxon>
        <taxon>Pseudomonadati</taxon>
        <taxon>Bacteroidota</taxon>
        <taxon>Cytophagia</taxon>
        <taxon>Cytophagales</taxon>
        <taxon>Spirosomataceae</taxon>
        <taxon>Fibrisoma</taxon>
    </lineage>
</organism>
<keyword evidence="4" id="KW-1185">Reference proteome</keyword>
<reference evidence="3 4" key="1">
    <citation type="submission" date="2018-08" db="EMBL/GenBank/DDBJ databases">
        <title>Fibrisoma montanum sp. nov., isolated from Danxia mountain soil.</title>
        <authorList>
            <person name="Huang Y."/>
        </authorList>
    </citation>
    <scope>NUCLEOTIDE SEQUENCE [LARGE SCALE GENOMIC DNA]</scope>
    <source>
        <strain evidence="3 4">HYT19</strain>
    </source>
</reference>
<comment type="caution">
    <text evidence="3">The sequence shown here is derived from an EMBL/GenBank/DDBJ whole genome shotgun (WGS) entry which is preliminary data.</text>
</comment>
<comment type="similarity">
    <text evidence="1 2">Belongs to the UPF0301 (AlgH) family.</text>
</comment>
<gene>
    <name evidence="3" type="ORF">DYU11_27795</name>
</gene>
<accession>A0A418LZH2</accession>
<dbReference type="GO" id="GO:0005829">
    <property type="term" value="C:cytosol"/>
    <property type="evidence" value="ECO:0007669"/>
    <property type="project" value="TreeGrafter"/>
</dbReference>
<dbReference type="EMBL" id="QXED01000010">
    <property type="protein sequence ID" value="RIV18766.1"/>
    <property type="molecule type" value="Genomic_DNA"/>
</dbReference>
<dbReference type="SUPFAM" id="SSF143456">
    <property type="entry name" value="VC0467-like"/>
    <property type="match status" value="1"/>
</dbReference>
<dbReference type="HAMAP" id="MF_00758">
    <property type="entry name" value="UPF0301"/>
    <property type="match status" value="1"/>
</dbReference>
<evidence type="ECO:0000313" key="3">
    <source>
        <dbReference type="EMBL" id="RIV18766.1"/>
    </source>
</evidence>
<proteinExistence type="inferred from homology"/>
<name>A0A418LZH2_9BACT</name>
<dbReference type="RefSeq" id="WP_119671004.1">
    <property type="nucleotide sequence ID" value="NZ_QXED01000010.1"/>
</dbReference>